<dbReference type="RefSeq" id="WP_084660641.1">
    <property type="nucleotide sequence ID" value="NZ_FWWY01000001.1"/>
</dbReference>
<feature type="domain" description="NodB homology" evidence="1">
    <location>
        <begin position="38"/>
        <end position="218"/>
    </location>
</feature>
<dbReference type="GO" id="GO:0005975">
    <property type="term" value="P:carbohydrate metabolic process"/>
    <property type="evidence" value="ECO:0007669"/>
    <property type="project" value="InterPro"/>
</dbReference>
<protein>
    <submittedName>
        <fullName evidence="2">Peptidoglycan/xylan/chitin deacetylase, PgdA/CDA1 family</fullName>
    </submittedName>
</protein>
<accession>A0A1W1W618</accession>
<evidence type="ECO:0000313" key="2">
    <source>
        <dbReference type="EMBL" id="SMC01734.1"/>
    </source>
</evidence>
<reference evidence="3" key="1">
    <citation type="submission" date="2017-04" db="EMBL/GenBank/DDBJ databases">
        <authorList>
            <person name="Varghese N."/>
            <person name="Submissions S."/>
        </authorList>
    </citation>
    <scope>NUCLEOTIDE SEQUENCE [LARGE SCALE GENOMIC DNA]</scope>
    <source>
        <strain evidence="3">DSM 9293</strain>
    </source>
</reference>
<dbReference type="PROSITE" id="PS51677">
    <property type="entry name" value="NODB"/>
    <property type="match status" value="1"/>
</dbReference>
<dbReference type="InterPro" id="IPR011330">
    <property type="entry name" value="Glyco_hydro/deAcase_b/a-brl"/>
</dbReference>
<dbReference type="GO" id="GO:0016810">
    <property type="term" value="F:hydrolase activity, acting on carbon-nitrogen (but not peptide) bonds"/>
    <property type="evidence" value="ECO:0007669"/>
    <property type="project" value="InterPro"/>
</dbReference>
<dbReference type="SUPFAM" id="SSF88713">
    <property type="entry name" value="Glycoside hydrolase/deacetylase"/>
    <property type="match status" value="1"/>
</dbReference>
<dbReference type="InterPro" id="IPR050248">
    <property type="entry name" value="Polysacc_deacetylase_ArnD"/>
</dbReference>
<dbReference type="CDD" id="cd10959">
    <property type="entry name" value="CE4_NodB_like_3"/>
    <property type="match status" value="1"/>
</dbReference>
<dbReference type="Gene3D" id="3.20.20.370">
    <property type="entry name" value="Glycoside hydrolase/deacetylase"/>
    <property type="match status" value="1"/>
</dbReference>
<dbReference type="Pfam" id="PF01522">
    <property type="entry name" value="Polysacc_deac_1"/>
    <property type="match status" value="1"/>
</dbReference>
<dbReference type="OrthoDB" id="61520at2"/>
<dbReference type="Proteomes" id="UP000192660">
    <property type="component" value="Unassembled WGS sequence"/>
</dbReference>
<sequence length="416" mass="47649">MWGVLGGIVFLWAIFYLLPDLIWHHLQWKAMLGTRDHHQIALTFDDGPGPDTPKILEVLRTHNAHATFFVVAERARHYPELLHEMVRDGHEIGLHGYQHRSMYLFWPWSVYREIQHGLDTIEAIAGVRPVSYRPPWGHHNLMTWIIAQRLGLRRVLWTIAPDDWKAGKTAQTIEHDVVQLAHPGAIVVMHDAGGNREATVQALGPIIDKVRNLGLNPVTISELDQEKSELRRWWTWWEIRFTRQWDIDTIPSSLGGDPVLRLGLIKYPFKPAVLSTGRIISRGQWMGEIHFGNPALSQLSSSRAGGLRAFHAVLRSLTDLANFVAESEKYQDIVVVGGITLLDASSAIEKLGFDRIPVSGTRKWSMWFYLIILMAIYHADGWSTLKRFLRLKPVLLLMDRDTLMSRYLRSSNPRRA</sequence>
<dbReference type="Pfam" id="PF22790">
    <property type="entry name" value="YkoP"/>
    <property type="match status" value="1"/>
</dbReference>
<dbReference type="AlphaFoldDB" id="A0A1W1W618"/>
<dbReference type="PANTHER" id="PTHR10587">
    <property type="entry name" value="GLYCOSYL TRANSFERASE-RELATED"/>
    <property type="match status" value="1"/>
</dbReference>
<evidence type="ECO:0000259" key="1">
    <source>
        <dbReference type="PROSITE" id="PS51677"/>
    </source>
</evidence>
<dbReference type="PANTHER" id="PTHR10587:SF137">
    <property type="entry name" value="4-DEOXY-4-FORMAMIDO-L-ARABINOSE-PHOSPHOUNDECAPRENOL DEFORMYLASE ARND-RELATED"/>
    <property type="match status" value="1"/>
</dbReference>
<dbReference type="InterPro" id="IPR054467">
    <property type="entry name" value="YkoP-like_dom"/>
</dbReference>
<organism evidence="2 3">
    <name type="scientific">Sulfobacillus thermosulfidooxidans (strain DSM 9293 / VKM B-1269 / AT-1)</name>
    <dbReference type="NCBI Taxonomy" id="929705"/>
    <lineage>
        <taxon>Bacteria</taxon>
        <taxon>Bacillati</taxon>
        <taxon>Bacillota</taxon>
        <taxon>Clostridia</taxon>
        <taxon>Eubacteriales</taxon>
        <taxon>Clostridiales Family XVII. Incertae Sedis</taxon>
        <taxon>Sulfobacillus</taxon>
    </lineage>
</organism>
<gene>
    <name evidence="2" type="ORF">SAMN00768000_0072</name>
</gene>
<evidence type="ECO:0000313" key="3">
    <source>
        <dbReference type="Proteomes" id="UP000192660"/>
    </source>
</evidence>
<proteinExistence type="predicted"/>
<name>A0A1W1W618_SULTA</name>
<dbReference type="InterPro" id="IPR002509">
    <property type="entry name" value="NODB_dom"/>
</dbReference>
<keyword evidence="3" id="KW-1185">Reference proteome</keyword>
<dbReference type="STRING" id="28034.BFX07_08180"/>
<dbReference type="EMBL" id="FWWY01000001">
    <property type="protein sequence ID" value="SMC01734.1"/>
    <property type="molecule type" value="Genomic_DNA"/>
</dbReference>